<protein>
    <submittedName>
        <fullName evidence="1">Unnamed protein product</fullName>
    </submittedName>
</protein>
<accession>A0ACB5SWD4</accession>
<dbReference type="EMBL" id="BSXS01000987">
    <property type="protein sequence ID" value="GME74673.1"/>
    <property type="molecule type" value="Genomic_DNA"/>
</dbReference>
<evidence type="ECO:0000313" key="2">
    <source>
        <dbReference type="Proteomes" id="UP001165064"/>
    </source>
</evidence>
<sequence length="908" mass="102484">MRPRTSDPIIEYFQILLSSSQEDIDKAIKLEYIDINSTSTTLRLLEQILLIYSTLSLKSSLSQIPAPEKIYSDFVKNDTSYFLEVIFSVQVQISLANFGLLNELFHSDGIQILETNPQKIPITLIEKIVSLSKNFFITVPSTQNTPVFGGRLYPARYTEAAPSDSKIRYLESIGVPSDAALDMLVSFRNKLSALESEDLDGFCEGFDDRYSNIDWESVRQRAAETPYEAPPAPEPVPPQYQHACTFDDLNFVRGANEANFVEYWIQLAQLYPRATFRISDLLNSVFVRSTYGEHTDFGEILTSVFMNVCSFSFHDSDEQQSKRLSNILQLLSYLLDERSINKYSELVDNVVSSVTDELVSEAVDTVWLPNALLVLEKVLAVSSVPNAPTADKLTVEIDTTRISETSLTFSDYYSYDAEAKSKLFDFLVSIKEIKTVETATSIGRMLILLCKDDSDSQKIVRSKIIEALVNVVKVNTDTESNLQGLVITLIRYCMESHKVLESYMNEYVTRLLGNSRKDLTTVVKEYTPHVMRSSDVFTKTLSDASILYKCASPLKNLAIVRLDPEQKKLVDSDTQMTDSDSEPFDSGYSTGIMQFLLSELMIVGKKDLTVSPEPSKDEDENKNETSASQKNSRKKKETSPIFKNKDYAYALFLLQTIAELLFSYKQAKTEFLTFSKKSSNPFELGKPRSTALNLLMHQFIPSDPFKSDKSFEATRRRVLSMVSGVCIFALVSTTPVKGIDHSDSKLVDPDMTFVRKFTVDILIKMIKESSTTSKPAVVRYGRIVDILNLVCKLLGEKYDYNVTSIVDKRITVHDPYFFAVELLDKKFPSVLSSILADLDVNFPYTEQVSSNIMKCMSSLGAIRVENRELFKDIHQSGEGEDEIITDDELEEKTEAEMPDLLRNSTLGI</sequence>
<proteinExistence type="predicted"/>
<comment type="caution">
    <text evidence="1">The sequence shown here is derived from an EMBL/GenBank/DDBJ whole genome shotgun (WGS) entry which is preliminary data.</text>
</comment>
<organism evidence="1 2">
    <name type="scientific">Ambrosiozyma monospora</name>
    <name type="common">Yeast</name>
    <name type="synonym">Endomycopsis monosporus</name>
    <dbReference type="NCBI Taxonomy" id="43982"/>
    <lineage>
        <taxon>Eukaryota</taxon>
        <taxon>Fungi</taxon>
        <taxon>Dikarya</taxon>
        <taxon>Ascomycota</taxon>
        <taxon>Saccharomycotina</taxon>
        <taxon>Pichiomycetes</taxon>
        <taxon>Pichiales</taxon>
        <taxon>Pichiaceae</taxon>
        <taxon>Ambrosiozyma</taxon>
    </lineage>
</organism>
<evidence type="ECO:0000313" key="1">
    <source>
        <dbReference type="EMBL" id="GME74673.1"/>
    </source>
</evidence>
<name>A0ACB5SWD4_AMBMO</name>
<keyword evidence="2" id="KW-1185">Reference proteome</keyword>
<gene>
    <name evidence="1" type="ORF">Amon02_000185100</name>
</gene>
<reference evidence="1" key="1">
    <citation type="submission" date="2023-04" db="EMBL/GenBank/DDBJ databases">
        <title>Ambrosiozyma monospora NBRC 10751.</title>
        <authorList>
            <person name="Ichikawa N."/>
            <person name="Sato H."/>
            <person name="Tonouchi N."/>
        </authorList>
    </citation>
    <scope>NUCLEOTIDE SEQUENCE</scope>
    <source>
        <strain evidence="1">NBRC 10751</strain>
    </source>
</reference>
<dbReference type="Proteomes" id="UP001165064">
    <property type="component" value="Unassembled WGS sequence"/>
</dbReference>